<keyword evidence="3" id="KW-1185">Reference proteome</keyword>
<protein>
    <submittedName>
        <fullName evidence="2">Uncharacterized protein</fullName>
    </submittedName>
</protein>
<name>A0ABR0AAM7_9CRUS</name>
<sequence>MLQQQLTFNFNDRLIIAPRTLSDMVLAPVMDFFPPLFILSVSIFIHFLNVGGGGAAVKPKAPGRVDFWMKASLCCFMPAVRVMLYPKKQ</sequence>
<feature type="transmembrane region" description="Helical" evidence="1">
    <location>
        <begin position="21"/>
        <end position="47"/>
    </location>
</feature>
<keyword evidence="1" id="KW-1133">Transmembrane helix</keyword>
<comment type="caution">
    <text evidence="2">The sequence shown here is derived from an EMBL/GenBank/DDBJ whole genome shotgun (WGS) entry which is preliminary data.</text>
</comment>
<dbReference type="Proteomes" id="UP001234178">
    <property type="component" value="Unassembled WGS sequence"/>
</dbReference>
<accession>A0ABR0AAM7</accession>
<proteinExistence type="predicted"/>
<reference evidence="2 3" key="1">
    <citation type="journal article" date="2023" name="Nucleic Acids Res.">
        <title>The hologenome of Daphnia magna reveals possible DNA methylation and microbiome-mediated evolution of the host genome.</title>
        <authorList>
            <person name="Chaturvedi A."/>
            <person name="Li X."/>
            <person name="Dhandapani V."/>
            <person name="Marshall H."/>
            <person name="Kissane S."/>
            <person name="Cuenca-Cambronero M."/>
            <person name="Asole G."/>
            <person name="Calvet F."/>
            <person name="Ruiz-Romero M."/>
            <person name="Marangio P."/>
            <person name="Guigo R."/>
            <person name="Rago D."/>
            <person name="Mirbahai L."/>
            <person name="Eastwood N."/>
            <person name="Colbourne J.K."/>
            <person name="Zhou J."/>
            <person name="Mallon E."/>
            <person name="Orsini L."/>
        </authorList>
    </citation>
    <scope>NUCLEOTIDE SEQUENCE [LARGE SCALE GENOMIC DNA]</scope>
    <source>
        <strain evidence="2">LRV0_1</strain>
    </source>
</reference>
<keyword evidence="1" id="KW-0472">Membrane</keyword>
<organism evidence="2 3">
    <name type="scientific">Daphnia magna</name>
    <dbReference type="NCBI Taxonomy" id="35525"/>
    <lineage>
        <taxon>Eukaryota</taxon>
        <taxon>Metazoa</taxon>
        <taxon>Ecdysozoa</taxon>
        <taxon>Arthropoda</taxon>
        <taxon>Crustacea</taxon>
        <taxon>Branchiopoda</taxon>
        <taxon>Diplostraca</taxon>
        <taxon>Cladocera</taxon>
        <taxon>Anomopoda</taxon>
        <taxon>Daphniidae</taxon>
        <taxon>Daphnia</taxon>
    </lineage>
</organism>
<keyword evidence="1" id="KW-0812">Transmembrane</keyword>
<dbReference type="EMBL" id="JAOYFB010000037">
    <property type="protein sequence ID" value="KAK4022172.1"/>
    <property type="molecule type" value="Genomic_DNA"/>
</dbReference>
<evidence type="ECO:0000256" key="1">
    <source>
        <dbReference type="SAM" id="Phobius"/>
    </source>
</evidence>
<gene>
    <name evidence="2" type="ORF">OUZ56_007652</name>
</gene>
<evidence type="ECO:0000313" key="3">
    <source>
        <dbReference type="Proteomes" id="UP001234178"/>
    </source>
</evidence>
<evidence type="ECO:0000313" key="2">
    <source>
        <dbReference type="EMBL" id="KAK4022172.1"/>
    </source>
</evidence>